<name>A0A2A2A837_9BURK</name>
<protein>
    <submittedName>
        <fullName evidence="1">Uncharacterized protein</fullName>
    </submittedName>
</protein>
<sequence length="198" mass="21698">MKNLLRQAAAQPANPAHCRPMRRSLPALWAICAAWLALALLAWPAAGVAQGVKNATAKPAAQPKRIQPRDGYWRWDMGATQSSATCMPGLAETLRQLLPQQRGEQVRFGKPFHPAQLVQHQAVRWQQPGPNHFVATAQGVQVQGLALPLDVHYELHVLSPTQMRGQGRVQMPLLQSCAISAPFSFERQAKTPGGSARR</sequence>
<proteinExistence type="predicted"/>
<gene>
    <name evidence="1" type="ORF">CK620_07390</name>
</gene>
<dbReference type="RefSeq" id="WP_095549758.1">
    <property type="nucleotide sequence ID" value="NZ_CP154474.1"/>
</dbReference>
<dbReference type="Proteomes" id="UP000217999">
    <property type="component" value="Unassembled WGS sequence"/>
</dbReference>
<evidence type="ECO:0000313" key="2">
    <source>
        <dbReference type="Proteomes" id="UP000217999"/>
    </source>
</evidence>
<comment type="caution">
    <text evidence="1">The sequence shown here is derived from an EMBL/GenBank/DDBJ whole genome shotgun (WGS) entry which is preliminary data.</text>
</comment>
<dbReference type="EMBL" id="NSJF01000003">
    <property type="protein sequence ID" value="PAT34700.1"/>
    <property type="molecule type" value="Genomic_DNA"/>
</dbReference>
<accession>A0A2A2A837</accession>
<reference evidence="1 2" key="1">
    <citation type="submission" date="2017-08" db="EMBL/GenBank/DDBJ databases">
        <title>WGS of Clinical strains of the CDC Group NO-1 linked to zoonotic infections in humans.</title>
        <authorList>
            <person name="Bernier A.-M."/>
            <person name="Bernard K."/>
        </authorList>
    </citation>
    <scope>NUCLEOTIDE SEQUENCE [LARGE SCALE GENOMIC DNA]</scope>
    <source>
        <strain evidence="1 2">NML03-0146</strain>
    </source>
</reference>
<organism evidence="1 2">
    <name type="scientific">Vandammella animalimorsus</name>
    <dbReference type="NCBI Taxonomy" id="2029117"/>
    <lineage>
        <taxon>Bacteria</taxon>
        <taxon>Pseudomonadati</taxon>
        <taxon>Pseudomonadota</taxon>
        <taxon>Betaproteobacteria</taxon>
        <taxon>Burkholderiales</taxon>
        <taxon>Comamonadaceae</taxon>
        <taxon>Vandammella</taxon>
    </lineage>
</organism>
<dbReference type="AlphaFoldDB" id="A0A2A2A837"/>
<evidence type="ECO:0000313" key="1">
    <source>
        <dbReference type="EMBL" id="PAT34700.1"/>
    </source>
</evidence>